<gene>
    <name evidence="4" type="primary">Ddr2</name>
</gene>
<feature type="signal peptide" evidence="3">
    <location>
        <begin position="1"/>
        <end position="26"/>
    </location>
</feature>
<dbReference type="AlphaFoldDB" id="A0A6F9DBI0"/>
<evidence type="ECO:0000256" key="2">
    <source>
        <dbReference type="SAM" id="Phobius"/>
    </source>
</evidence>
<dbReference type="SUPFAM" id="SSF49785">
    <property type="entry name" value="Galactose-binding domain-like"/>
    <property type="match status" value="1"/>
</dbReference>
<keyword evidence="2" id="KW-0812">Transmembrane</keyword>
<proteinExistence type="evidence at transcript level"/>
<keyword evidence="4" id="KW-0675">Receptor</keyword>
<accession>A0A6F9DBI0</accession>
<evidence type="ECO:0000256" key="3">
    <source>
        <dbReference type="SAM" id="SignalP"/>
    </source>
</evidence>
<evidence type="ECO:0000313" key="4">
    <source>
        <dbReference type="EMBL" id="CAB3236867.1"/>
    </source>
</evidence>
<evidence type="ECO:0000256" key="1">
    <source>
        <dbReference type="SAM" id="MobiDB-lite"/>
    </source>
</evidence>
<keyword evidence="2" id="KW-1133">Transmembrane helix</keyword>
<sequence length="408" mass="44874">MLVVSRIGTAGSILLLILFFMKTATGSTDVQKVFGQPLEVQIEIVKLSSNISMPKVAIRAQVETQGIDGDACSKDLLLNDELQYLQINFNESLVTAIKWFGDDIGPYILNHSLNGNNWTQWFKNNDTILQGDVQLIPDLITAKHARIVPSDNTQSSICTTLTLYGHQKRDTLLEVFPNSSRWATNYSGVLYTARFNASVFNCEVLWKINNNCSLLVNCGSNKTTVNCGMFEANCSAAVGIWQSVLSIMDSLTKTLNKTDIQFKTSGNSWKETVLVFDCGNSSLPGVLHDVPPKKGYLTTHTFSCVTPDYIHATSTAVCQANATWNLILFCKKNSFELSGGEIAGIIVAVLLALCAVGIIAYVVYSDQNRCRNQCKTTDQTSSQETIPELESLCGKPNEQSDDPQHDQN</sequence>
<feature type="region of interest" description="Disordered" evidence="1">
    <location>
        <begin position="376"/>
        <end position="408"/>
    </location>
</feature>
<feature type="chain" id="PRO_5026023595" evidence="3">
    <location>
        <begin position="27"/>
        <end position="408"/>
    </location>
</feature>
<dbReference type="EMBL" id="LR784413">
    <property type="protein sequence ID" value="CAB3236867.1"/>
    <property type="molecule type" value="mRNA"/>
</dbReference>
<reference evidence="4" key="1">
    <citation type="submission" date="2020-04" db="EMBL/GenBank/DDBJ databases">
        <authorList>
            <person name="Neveu A P."/>
        </authorList>
    </citation>
    <scope>NUCLEOTIDE SEQUENCE</scope>
    <source>
        <tissue evidence="4">Whole embryo</tissue>
    </source>
</reference>
<feature type="compositionally biased region" description="Polar residues" evidence="1">
    <location>
        <begin position="376"/>
        <end position="385"/>
    </location>
</feature>
<keyword evidence="2" id="KW-0472">Membrane</keyword>
<keyword evidence="3" id="KW-0732">Signal</keyword>
<name>A0A6F9DBI0_9ASCI</name>
<feature type="transmembrane region" description="Helical" evidence="2">
    <location>
        <begin position="342"/>
        <end position="364"/>
    </location>
</feature>
<dbReference type="InterPro" id="IPR008979">
    <property type="entry name" value="Galactose-bd-like_sf"/>
</dbReference>
<organism evidence="4">
    <name type="scientific">Phallusia mammillata</name>
    <dbReference type="NCBI Taxonomy" id="59560"/>
    <lineage>
        <taxon>Eukaryota</taxon>
        <taxon>Metazoa</taxon>
        <taxon>Chordata</taxon>
        <taxon>Tunicata</taxon>
        <taxon>Ascidiacea</taxon>
        <taxon>Phlebobranchia</taxon>
        <taxon>Ascidiidae</taxon>
        <taxon>Phallusia</taxon>
    </lineage>
</organism>
<dbReference type="Gene3D" id="2.60.120.260">
    <property type="entry name" value="Galactose-binding domain-like"/>
    <property type="match status" value="1"/>
</dbReference>
<protein>
    <submittedName>
        <fullName evidence="4">Discoidin domain-containing receptor 2</fullName>
    </submittedName>
</protein>